<keyword evidence="2" id="KW-1185">Reference proteome</keyword>
<dbReference type="OrthoDB" id="2152029at2759"/>
<name>A0A9W9APG1_9AGAR</name>
<evidence type="ECO:0000313" key="2">
    <source>
        <dbReference type="Proteomes" id="UP001150266"/>
    </source>
</evidence>
<dbReference type="EMBL" id="JAOTPV010000003">
    <property type="protein sequence ID" value="KAJ4485848.1"/>
    <property type="molecule type" value="Genomic_DNA"/>
</dbReference>
<protein>
    <submittedName>
        <fullName evidence="1">Uncharacterized protein</fullName>
    </submittedName>
</protein>
<organism evidence="1 2">
    <name type="scientific">Lentinula aciculospora</name>
    <dbReference type="NCBI Taxonomy" id="153920"/>
    <lineage>
        <taxon>Eukaryota</taxon>
        <taxon>Fungi</taxon>
        <taxon>Dikarya</taxon>
        <taxon>Basidiomycota</taxon>
        <taxon>Agaricomycotina</taxon>
        <taxon>Agaricomycetes</taxon>
        <taxon>Agaricomycetidae</taxon>
        <taxon>Agaricales</taxon>
        <taxon>Marasmiineae</taxon>
        <taxon>Omphalotaceae</taxon>
        <taxon>Lentinula</taxon>
    </lineage>
</organism>
<sequence>MQYQPNVGELVDEFGVSGKGEGEAGSGPGYQLLWVGTKSGWVELFSKLQHDESWFPQAAHTCFLSQKWYLKTCSKYAQSEWEKQGLQVGIAVLSYSVGSGKDTAFPIQLLQATHALNHLLSIGCNPSSTSSPVTWPKTILSLNFSDICCIQFPFLLPYLQSNYRARKEEKIIDQIQVFCDTKIKRYHMSAMLMLQDGGIHDDPLFLINQWGTL</sequence>
<dbReference type="Proteomes" id="UP001150266">
    <property type="component" value="Unassembled WGS sequence"/>
</dbReference>
<evidence type="ECO:0000313" key="1">
    <source>
        <dbReference type="EMBL" id="KAJ4485848.1"/>
    </source>
</evidence>
<reference evidence="1" key="1">
    <citation type="submission" date="2022-08" db="EMBL/GenBank/DDBJ databases">
        <title>A Global Phylogenomic Analysis of the Shiitake Genus Lentinula.</title>
        <authorList>
            <consortium name="DOE Joint Genome Institute"/>
            <person name="Sierra-Patev S."/>
            <person name="Min B."/>
            <person name="Naranjo-Ortiz M."/>
            <person name="Looney B."/>
            <person name="Konkel Z."/>
            <person name="Slot J.C."/>
            <person name="Sakamoto Y."/>
            <person name="Steenwyk J.L."/>
            <person name="Rokas A."/>
            <person name="Carro J."/>
            <person name="Camarero S."/>
            <person name="Ferreira P."/>
            <person name="Molpeceres G."/>
            <person name="Ruiz-Duenas F.J."/>
            <person name="Serrano A."/>
            <person name="Henrissat B."/>
            <person name="Drula E."/>
            <person name="Hughes K.W."/>
            <person name="Mata J.L."/>
            <person name="Ishikawa N.K."/>
            <person name="Vargas-Isla R."/>
            <person name="Ushijima S."/>
            <person name="Smith C.A."/>
            <person name="Ahrendt S."/>
            <person name="Andreopoulos W."/>
            <person name="He G."/>
            <person name="Labutti K."/>
            <person name="Lipzen A."/>
            <person name="Ng V."/>
            <person name="Riley R."/>
            <person name="Sandor L."/>
            <person name="Barry K."/>
            <person name="Martinez A.T."/>
            <person name="Xiao Y."/>
            <person name="Gibbons J.G."/>
            <person name="Terashima K."/>
            <person name="Grigoriev I.V."/>
            <person name="Hibbett D.S."/>
        </authorList>
    </citation>
    <scope>NUCLEOTIDE SEQUENCE</scope>
    <source>
        <strain evidence="1">JLM2183</strain>
    </source>
</reference>
<proteinExistence type="predicted"/>
<dbReference type="AlphaFoldDB" id="A0A9W9APG1"/>
<comment type="caution">
    <text evidence="1">The sequence shown here is derived from an EMBL/GenBank/DDBJ whole genome shotgun (WGS) entry which is preliminary data.</text>
</comment>
<accession>A0A9W9APG1</accession>
<gene>
    <name evidence="1" type="ORF">J3R30DRAFT_3401566</name>
</gene>